<gene>
    <name evidence="1" type="ORF">GO485_23650</name>
</gene>
<organism evidence="1 2">
    <name type="scientific">Pseudoduganella flava</name>
    <dbReference type="NCBI Taxonomy" id="871742"/>
    <lineage>
        <taxon>Bacteria</taxon>
        <taxon>Pseudomonadati</taxon>
        <taxon>Pseudomonadota</taxon>
        <taxon>Betaproteobacteria</taxon>
        <taxon>Burkholderiales</taxon>
        <taxon>Oxalobacteraceae</taxon>
        <taxon>Telluria group</taxon>
        <taxon>Pseudoduganella</taxon>
    </lineage>
</organism>
<dbReference type="RefSeq" id="WP_145873139.1">
    <property type="nucleotide sequence ID" value="NZ_CP046904.1"/>
</dbReference>
<protein>
    <submittedName>
        <fullName evidence="1">Uncharacterized protein</fullName>
    </submittedName>
</protein>
<evidence type="ECO:0000313" key="2">
    <source>
        <dbReference type="Proteomes" id="UP000437862"/>
    </source>
</evidence>
<proteinExistence type="predicted"/>
<sequence>MAELAPHLLPNSLPNFCARTFFPYESRGLRDTGSLAHNIVHSFCAEGAQDARGNVKSGNFLSLHCFSAGLFFSCKSKTLLVINGLANNLINSLCAEPNILKRTVRSAAANFLRKEIFPFHISTLGVRRGRCQQFCPQKMLRTAQTRPWKNAAQKTRS</sequence>
<dbReference type="Proteomes" id="UP000437862">
    <property type="component" value="Chromosome"/>
</dbReference>
<accession>A0ABX6FYU9</accession>
<reference evidence="1 2" key="1">
    <citation type="submission" date="2019-12" db="EMBL/GenBank/DDBJ databases">
        <title>Draft Genome Sequences of Six Type Strains of the Genus Massilia.</title>
        <authorList>
            <person name="Miess H."/>
            <person name="Frediansyah A."/>
            <person name="Goeker M."/>
            <person name="Gross H."/>
        </authorList>
    </citation>
    <scope>NUCLEOTIDE SEQUENCE [LARGE SCALE GENOMIC DNA]</scope>
    <source>
        <strain evidence="1 2">DSM 26639</strain>
    </source>
</reference>
<dbReference type="EMBL" id="CP046904">
    <property type="protein sequence ID" value="QGZ41753.1"/>
    <property type="molecule type" value="Genomic_DNA"/>
</dbReference>
<keyword evidence="2" id="KW-1185">Reference proteome</keyword>
<name>A0ABX6FYU9_9BURK</name>
<evidence type="ECO:0000313" key="1">
    <source>
        <dbReference type="EMBL" id="QGZ41753.1"/>
    </source>
</evidence>